<dbReference type="SUPFAM" id="SSF100920">
    <property type="entry name" value="Heat shock protein 70kD (HSP70), peptide-binding domain"/>
    <property type="match status" value="1"/>
</dbReference>
<evidence type="ECO:0000256" key="3">
    <source>
        <dbReference type="ARBA" id="ARBA00022840"/>
    </source>
</evidence>
<dbReference type="Gene3D" id="3.90.640.10">
    <property type="entry name" value="Actin, Chain A, domain 4"/>
    <property type="match status" value="1"/>
</dbReference>
<evidence type="ECO:0000256" key="1">
    <source>
        <dbReference type="ARBA" id="ARBA00007381"/>
    </source>
</evidence>
<reference evidence="7 8" key="1">
    <citation type="submission" date="2019-02" db="EMBL/GenBank/DDBJ databases">
        <title>Deep-cultivation of Planctomycetes and their phenomic and genomic characterization uncovers novel biology.</title>
        <authorList>
            <person name="Wiegand S."/>
            <person name="Jogler M."/>
            <person name="Boedeker C."/>
            <person name="Pinto D."/>
            <person name="Vollmers J."/>
            <person name="Rivas-Marin E."/>
            <person name="Kohn T."/>
            <person name="Peeters S.H."/>
            <person name="Heuer A."/>
            <person name="Rast P."/>
            <person name="Oberbeckmann S."/>
            <person name="Bunk B."/>
            <person name="Jeske O."/>
            <person name="Meyerdierks A."/>
            <person name="Storesund J.E."/>
            <person name="Kallscheuer N."/>
            <person name="Luecker S."/>
            <person name="Lage O.M."/>
            <person name="Pohl T."/>
            <person name="Merkel B.J."/>
            <person name="Hornburger P."/>
            <person name="Mueller R.-W."/>
            <person name="Bruemmer F."/>
            <person name="Labrenz M."/>
            <person name="Spormann A.M."/>
            <person name="Op den Camp H."/>
            <person name="Overmann J."/>
            <person name="Amann R."/>
            <person name="Jetten M.S.M."/>
            <person name="Mascher T."/>
            <person name="Medema M.H."/>
            <person name="Devos D.P."/>
            <person name="Kaster A.-K."/>
            <person name="Ovreas L."/>
            <person name="Rohde M."/>
            <person name="Galperin M.Y."/>
            <person name="Jogler C."/>
        </authorList>
    </citation>
    <scope>NUCLEOTIDE SEQUENCE [LARGE SCALE GENOMIC DNA]</scope>
    <source>
        <strain evidence="7 8">Pla175</strain>
    </source>
</reference>
<dbReference type="Pfam" id="PF00012">
    <property type="entry name" value="HSP70"/>
    <property type="match status" value="1"/>
</dbReference>
<evidence type="ECO:0000256" key="2">
    <source>
        <dbReference type="ARBA" id="ARBA00022741"/>
    </source>
</evidence>
<dbReference type="OrthoDB" id="9766019at2"/>
<keyword evidence="8" id="KW-1185">Reference proteome</keyword>
<keyword evidence="4" id="KW-0143">Chaperone</keyword>
<sequence>MASLPPTPNEPPAPNDPPPGSGSPDPPAIGIDLGTTTCAVARLSSAGVECFPLEGESPLVPSVLYIGDHIEVGQKAIDLGLDNPDAVVEAFKRDMGEPHFNRKIRAHWVPPEVLSAMMLDEIRERASRHIGEINEVVITVPAYFDERRRKATLEAGRLAGLRVMDIINEPVAAALAEIHHAGRLDGSHGVPAKIMVYDLGGGTFDVSVLEVAGDEMTTLASDGDVRLGGRDFDERLVDYVAEKFLKQHNIDPRADFGFVQRLWSLVQRAKHQLSDADSTVIKCAFAGMELDVKIDRARFEHLIEPLLERTIATSIDALEQAGLAWSQLDEILLVGGSSRIPFVAKKLAEASGKAPRLCHEPDLAVAKGAALFAAMKTSKTLAPFRVINVNAHSLGIAGVNVRTGEPINRILIPRNSRLPASKRQKFVTRTGQQRTVEIKIVEGESENPDYCVPVGKCIVTLSPDLPAQTEVFVTCRYSNNGTVSVSGLVPATHQAAHVEIRRDAFMDLESLPVWRDRLLRGVTAPSVVTADLPLAPKVAMPDPLDRPQVVRRIDYLCQQIGQGALDAAPPPALAPLQKQVVSARREYVAVQHLLGRVRSAMAVEQDRLEKSKLQSSAAALRNYLGEVETYFIYSRIAMGSACIREGAVPEALHAEADEARTLTAAVAGWVDE</sequence>
<feature type="compositionally biased region" description="Pro residues" evidence="6">
    <location>
        <begin position="1"/>
        <end position="27"/>
    </location>
</feature>
<dbReference type="PROSITE" id="PS00329">
    <property type="entry name" value="HSP70_2"/>
    <property type="match status" value="1"/>
</dbReference>
<keyword evidence="3 5" id="KW-0067">ATP-binding</keyword>
<gene>
    <name evidence="7" type="primary">dnaK_1</name>
    <name evidence="7" type="ORF">Pla175_18560</name>
</gene>
<evidence type="ECO:0000256" key="6">
    <source>
        <dbReference type="SAM" id="MobiDB-lite"/>
    </source>
</evidence>
<dbReference type="GO" id="GO:0005524">
    <property type="term" value="F:ATP binding"/>
    <property type="evidence" value="ECO:0007669"/>
    <property type="project" value="UniProtKB-KW"/>
</dbReference>
<comment type="similarity">
    <text evidence="1 5">Belongs to the heat shock protein 70 family.</text>
</comment>
<feature type="region of interest" description="Disordered" evidence="6">
    <location>
        <begin position="1"/>
        <end position="32"/>
    </location>
</feature>
<dbReference type="InterPro" id="IPR029047">
    <property type="entry name" value="HSP70_peptide-bd_sf"/>
</dbReference>
<proteinExistence type="inferred from homology"/>
<dbReference type="InterPro" id="IPR013126">
    <property type="entry name" value="Hsp_70_fam"/>
</dbReference>
<dbReference type="PROSITE" id="PS00297">
    <property type="entry name" value="HSP70_1"/>
    <property type="match status" value="1"/>
</dbReference>
<dbReference type="GO" id="GO:0140662">
    <property type="term" value="F:ATP-dependent protein folding chaperone"/>
    <property type="evidence" value="ECO:0007669"/>
    <property type="project" value="InterPro"/>
</dbReference>
<dbReference type="PANTHER" id="PTHR19375">
    <property type="entry name" value="HEAT SHOCK PROTEIN 70KDA"/>
    <property type="match status" value="1"/>
</dbReference>
<evidence type="ECO:0000313" key="8">
    <source>
        <dbReference type="Proteomes" id="UP000317429"/>
    </source>
</evidence>
<evidence type="ECO:0000256" key="5">
    <source>
        <dbReference type="RuleBase" id="RU003322"/>
    </source>
</evidence>
<dbReference type="FunFam" id="3.30.420.40:FF:000028">
    <property type="entry name" value="heat shock 70 kDa protein-like"/>
    <property type="match status" value="1"/>
</dbReference>
<dbReference type="SUPFAM" id="SSF53067">
    <property type="entry name" value="Actin-like ATPase domain"/>
    <property type="match status" value="2"/>
</dbReference>
<dbReference type="CDD" id="cd24029">
    <property type="entry name" value="ASKHA_NBD_HSP70_DnaK_HscA_HscC"/>
    <property type="match status" value="1"/>
</dbReference>
<evidence type="ECO:0000256" key="4">
    <source>
        <dbReference type="ARBA" id="ARBA00023186"/>
    </source>
</evidence>
<keyword evidence="2 5" id="KW-0547">Nucleotide-binding</keyword>
<dbReference type="PROSITE" id="PS01036">
    <property type="entry name" value="HSP70_3"/>
    <property type="match status" value="1"/>
</dbReference>
<dbReference type="AlphaFoldDB" id="A0A518DAJ2"/>
<dbReference type="PRINTS" id="PR00301">
    <property type="entry name" value="HEATSHOCK70"/>
</dbReference>
<organism evidence="7 8">
    <name type="scientific">Pirellulimonas nuda</name>
    <dbReference type="NCBI Taxonomy" id="2528009"/>
    <lineage>
        <taxon>Bacteria</taxon>
        <taxon>Pseudomonadati</taxon>
        <taxon>Planctomycetota</taxon>
        <taxon>Planctomycetia</taxon>
        <taxon>Pirellulales</taxon>
        <taxon>Lacipirellulaceae</taxon>
        <taxon>Pirellulimonas</taxon>
    </lineage>
</organism>
<evidence type="ECO:0000313" key="7">
    <source>
        <dbReference type="EMBL" id="QDU88478.1"/>
    </source>
</evidence>
<accession>A0A518DAJ2</accession>
<dbReference type="Gene3D" id="2.60.34.10">
    <property type="entry name" value="Substrate Binding Domain Of DNAk, Chain A, domain 1"/>
    <property type="match status" value="1"/>
</dbReference>
<name>A0A518DAJ2_9BACT</name>
<dbReference type="KEGG" id="pnd:Pla175_18560"/>
<dbReference type="EMBL" id="CP036291">
    <property type="protein sequence ID" value="QDU88478.1"/>
    <property type="molecule type" value="Genomic_DNA"/>
</dbReference>
<dbReference type="Gene3D" id="3.30.420.40">
    <property type="match status" value="2"/>
</dbReference>
<dbReference type="FunFam" id="3.90.640.10:FF:000003">
    <property type="entry name" value="Molecular chaperone DnaK"/>
    <property type="match status" value="1"/>
</dbReference>
<dbReference type="InterPro" id="IPR043129">
    <property type="entry name" value="ATPase_NBD"/>
</dbReference>
<dbReference type="RefSeq" id="WP_145283441.1">
    <property type="nucleotide sequence ID" value="NZ_CP036291.1"/>
</dbReference>
<protein>
    <submittedName>
        <fullName evidence="7">Chaperone protein DnaK</fullName>
    </submittedName>
</protein>
<dbReference type="InterPro" id="IPR018181">
    <property type="entry name" value="Heat_shock_70_CS"/>
</dbReference>
<dbReference type="Proteomes" id="UP000317429">
    <property type="component" value="Chromosome"/>
</dbReference>